<dbReference type="SMART" id="SM00065">
    <property type="entry name" value="GAF"/>
    <property type="match status" value="1"/>
</dbReference>
<accession>A0A9D8KJB6</accession>
<keyword evidence="7" id="KW-0175">Coiled coil</keyword>
<dbReference type="InterPro" id="IPR003594">
    <property type="entry name" value="HATPase_dom"/>
</dbReference>
<dbReference type="SMART" id="SM00086">
    <property type="entry name" value="PAC"/>
    <property type="match status" value="5"/>
</dbReference>
<reference evidence="12" key="1">
    <citation type="journal article" date="2021" name="Environ. Microbiol.">
        <title>Genomic characterization of three novel Desulfobacterota classes expand the metabolic and phylogenetic diversity of the phylum.</title>
        <authorList>
            <person name="Murphy C.L."/>
            <person name="Biggerstaff J."/>
            <person name="Eichhorn A."/>
            <person name="Ewing E."/>
            <person name="Shahan R."/>
            <person name="Soriano D."/>
            <person name="Stewart S."/>
            <person name="VanMol K."/>
            <person name="Walker R."/>
            <person name="Walters P."/>
            <person name="Elshahed M.S."/>
            <person name="Youssef N.H."/>
        </authorList>
    </citation>
    <scope>NUCLEOTIDE SEQUENCE</scope>
    <source>
        <strain evidence="12">Zod_Metabat.24</strain>
    </source>
</reference>
<dbReference type="InterPro" id="IPR000700">
    <property type="entry name" value="PAS-assoc_C"/>
</dbReference>
<dbReference type="InterPro" id="IPR035965">
    <property type="entry name" value="PAS-like_dom_sf"/>
</dbReference>
<feature type="domain" description="PAS" evidence="10">
    <location>
        <begin position="444"/>
        <end position="514"/>
    </location>
</feature>
<reference evidence="12" key="2">
    <citation type="submission" date="2021-01" db="EMBL/GenBank/DDBJ databases">
        <authorList>
            <person name="Hahn C.R."/>
            <person name="Youssef N.H."/>
            <person name="Elshahed M."/>
        </authorList>
    </citation>
    <scope>NUCLEOTIDE SEQUENCE</scope>
    <source>
        <strain evidence="12">Zod_Metabat.24</strain>
    </source>
</reference>
<feature type="modified residue" description="4-aspartylphosphate" evidence="6">
    <location>
        <position position="1247"/>
    </location>
</feature>
<proteinExistence type="predicted"/>
<dbReference type="Pfam" id="PF08447">
    <property type="entry name" value="PAS_3"/>
    <property type="match status" value="2"/>
</dbReference>
<dbReference type="Pfam" id="PF13426">
    <property type="entry name" value="PAS_9"/>
    <property type="match status" value="2"/>
</dbReference>
<evidence type="ECO:0000256" key="2">
    <source>
        <dbReference type="ARBA" id="ARBA00012438"/>
    </source>
</evidence>
<dbReference type="PANTHER" id="PTHR43304">
    <property type="entry name" value="PHYTOCHROME-LIKE PROTEIN CPH1"/>
    <property type="match status" value="1"/>
</dbReference>
<dbReference type="SMART" id="SM00387">
    <property type="entry name" value="HATPase_c"/>
    <property type="match status" value="1"/>
</dbReference>
<dbReference type="InterPro" id="IPR001789">
    <property type="entry name" value="Sig_transdc_resp-reg_receiver"/>
</dbReference>
<dbReference type="InterPro" id="IPR001610">
    <property type="entry name" value="PAC"/>
</dbReference>
<dbReference type="InterPro" id="IPR013767">
    <property type="entry name" value="PAS_fold"/>
</dbReference>
<evidence type="ECO:0000259" key="10">
    <source>
        <dbReference type="PROSITE" id="PS50112"/>
    </source>
</evidence>
<dbReference type="PROSITE" id="PS50113">
    <property type="entry name" value="PAC"/>
    <property type="match status" value="4"/>
</dbReference>
<feature type="domain" description="PAS" evidence="10">
    <location>
        <begin position="693"/>
        <end position="762"/>
    </location>
</feature>
<feature type="domain" description="Histidine kinase" evidence="8">
    <location>
        <begin position="953"/>
        <end position="1176"/>
    </location>
</feature>
<dbReference type="SMART" id="SM00388">
    <property type="entry name" value="HisKA"/>
    <property type="match status" value="1"/>
</dbReference>
<dbReference type="InterPro" id="IPR036097">
    <property type="entry name" value="HisK_dim/P_sf"/>
</dbReference>
<dbReference type="PROSITE" id="PS50112">
    <property type="entry name" value="PAS"/>
    <property type="match status" value="5"/>
</dbReference>
<dbReference type="GO" id="GO:0000155">
    <property type="term" value="F:phosphorelay sensor kinase activity"/>
    <property type="evidence" value="ECO:0007669"/>
    <property type="project" value="InterPro"/>
</dbReference>
<feature type="domain" description="PAC" evidence="11">
    <location>
        <begin position="766"/>
        <end position="816"/>
    </location>
</feature>
<keyword evidence="5" id="KW-0418">Kinase</keyword>
<dbReference type="SUPFAM" id="SSF55785">
    <property type="entry name" value="PYP-like sensor domain (PAS domain)"/>
    <property type="match status" value="5"/>
</dbReference>
<dbReference type="GO" id="GO:0006355">
    <property type="term" value="P:regulation of DNA-templated transcription"/>
    <property type="evidence" value="ECO:0007669"/>
    <property type="project" value="InterPro"/>
</dbReference>
<evidence type="ECO:0000256" key="7">
    <source>
        <dbReference type="SAM" id="Coils"/>
    </source>
</evidence>
<dbReference type="InterPro" id="IPR036890">
    <property type="entry name" value="HATPase_C_sf"/>
</dbReference>
<dbReference type="InterPro" id="IPR029016">
    <property type="entry name" value="GAF-like_dom_sf"/>
</dbReference>
<dbReference type="Pfam" id="PF00989">
    <property type="entry name" value="PAS"/>
    <property type="match status" value="1"/>
</dbReference>
<dbReference type="Pfam" id="PF00072">
    <property type="entry name" value="Response_reg"/>
    <property type="match status" value="2"/>
</dbReference>
<dbReference type="InterPro" id="IPR003018">
    <property type="entry name" value="GAF"/>
</dbReference>
<dbReference type="SMART" id="SM00448">
    <property type="entry name" value="REC"/>
    <property type="match status" value="2"/>
</dbReference>
<dbReference type="PANTHER" id="PTHR43304:SF1">
    <property type="entry name" value="PAC DOMAIN-CONTAINING PROTEIN"/>
    <property type="match status" value="1"/>
</dbReference>
<dbReference type="EMBL" id="JAFGIX010000086">
    <property type="protein sequence ID" value="MBN1574650.1"/>
    <property type="molecule type" value="Genomic_DNA"/>
</dbReference>
<evidence type="ECO:0000313" key="12">
    <source>
        <dbReference type="EMBL" id="MBN1574650.1"/>
    </source>
</evidence>
<dbReference type="InterPro" id="IPR013655">
    <property type="entry name" value="PAS_fold_3"/>
</dbReference>
<gene>
    <name evidence="12" type="ORF">JW984_15745</name>
</gene>
<comment type="catalytic activity">
    <reaction evidence="1">
        <text>ATP + protein L-histidine = ADP + protein N-phospho-L-histidine.</text>
        <dbReference type="EC" id="2.7.13.3"/>
    </reaction>
</comment>
<comment type="caution">
    <text evidence="12">The sequence shown here is derived from an EMBL/GenBank/DDBJ whole genome shotgun (WGS) entry which is preliminary data.</text>
</comment>
<dbReference type="SUPFAM" id="SSF55781">
    <property type="entry name" value="GAF domain-like"/>
    <property type="match status" value="1"/>
</dbReference>
<dbReference type="NCBIfam" id="TIGR00229">
    <property type="entry name" value="sensory_box"/>
    <property type="match status" value="5"/>
</dbReference>
<dbReference type="Gene3D" id="3.40.50.2300">
    <property type="match status" value="2"/>
</dbReference>
<dbReference type="CDD" id="cd00082">
    <property type="entry name" value="HisKA"/>
    <property type="match status" value="1"/>
</dbReference>
<dbReference type="Proteomes" id="UP000809273">
    <property type="component" value="Unassembled WGS sequence"/>
</dbReference>
<evidence type="ECO:0000256" key="6">
    <source>
        <dbReference type="PROSITE-ProRule" id="PRU00169"/>
    </source>
</evidence>
<dbReference type="SUPFAM" id="SSF52172">
    <property type="entry name" value="CheY-like"/>
    <property type="match status" value="2"/>
</dbReference>
<evidence type="ECO:0000259" key="11">
    <source>
        <dbReference type="PROSITE" id="PS50113"/>
    </source>
</evidence>
<evidence type="ECO:0000256" key="5">
    <source>
        <dbReference type="ARBA" id="ARBA00022777"/>
    </source>
</evidence>
<feature type="domain" description="PAS" evidence="10">
    <location>
        <begin position="817"/>
        <end position="883"/>
    </location>
</feature>
<dbReference type="InterPro" id="IPR000014">
    <property type="entry name" value="PAS"/>
</dbReference>
<organism evidence="12 13">
    <name type="scientific">Candidatus Zymogenus saltonus</name>
    <dbReference type="NCBI Taxonomy" id="2844893"/>
    <lineage>
        <taxon>Bacteria</taxon>
        <taxon>Deltaproteobacteria</taxon>
        <taxon>Candidatus Zymogenia</taxon>
        <taxon>Candidatus Zymogeniales</taxon>
        <taxon>Candidatus Zymogenaceae</taxon>
        <taxon>Candidatus Zymogenus</taxon>
    </lineage>
</organism>
<feature type="domain" description="PAC" evidence="11">
    <location>
        <begin position="888"/>
        <end position="940"/>
    </location>
</feature>
<dbReference type="Gene3D" id="3.30.450.40">
    <property type="match status" value="1"/>
</dbReference>
<dbReference type="CDD" id="cd00130">
    <property type="entry name" value="PAS"/>
    <property type="match status" value="5"/>
</dbReference>
<evidence type="ECO:0000256" key="3">
    <source>
        <dbReference type="ARBA" id="ARBA00022553"/>
    </source>
</evidence>
<evidence type="ECO:0000259" key="8">
    <source>
        <dbReference type="PROSITE" id="PS50109"/>
    </source>
</evidence>
<protein>
    <recommendedName>
        <fullName evidence="2">histidine kinase</fullName>
        <ecNumber evidence="2">2.7.13.3</ecNumber>
    </recommendedName>
</protein>
<name>A0A9D8KJB6_9DELT</name>
<comment type="caution">
    <text evidence="6">Lacks conserved residue(s) required for the propagation of feature annotation.</text>
</comment>
<dbReference type="InterPro" id="IPR011006">
    <property type="entry name" value="CheY-like_superfamily"/>
</dbReference>
<dbReference type="PRINTS" id="PR00344">
    <property type="entry name" value="BCTRLSENSOR"/>
</dbReference>
<keyword evidence="3 6" id="KW-0597">Phosphoprotein</keyword>
<dbReference type="InterPro" id="IPR003661">
    <property type="entry name" value="HisK_dim/P_dom"/>
</dbReference>
<dbReference type="InterPro" id="IPR005467">
    <property type="entry name" value="His_kinase_dom"/>
</dbReference>
<evidence type="ECO:0000256" key="4">
    <source>
        <dbReference type="ARBA" id="ARBA00022679"/>
    </source>
</evidence>
<feature type="domain" description="Response regulatory" evidence="9">
    <location>
        <begin position="15"/>
        <end position="129"/>
    </location>
</feature>
<dbReference type="Gene3D" id="1.10.287.130">
    <property type="match status" value="1"/>
</dbReference>
<dbReference type="Gene3D" id="3.30.450.20">
    <property type="entry name" value="PAS domain"/>
    <property type="match status" value="5"/>
</dbReference>
<dbReference type="SMART" id="SM00091">
    <property type="entry name" value="PAS"/>
    <property type="match status" value="5"/>
</dbReference>
<feature type="coiled-coil region" evidence="7">
    <location>
        <begin position="131"/>
        <end position="158"/>
    </location>
</feature>
<dbReference type="Gene3D" id="3.30.565.10">
    <property type="entry name" value="Histidine kinase-like ATPase, C-terminal domain"/>
    <property type="match status" value="1"/>
</dbReference>
<feature type="domain" description="Response regulatory" evidence="9">
    <location>
        <begin position="1196"/>
        <end position="1312"/>
    </location>
</feature>
<dbReference type="Pfam" id="PF00512">
    <property type="entry name" value="HisKA"/>
    <property type="match status" value="1"/>
</dbReference>
<dbReference type="InterPro" id="IPR052162">
    <property type="entry name" value="Sensor_kinase/Photoreceptor"/>
</dbReference>
<evidence type="ECO:0000313" key="13">
    <source>
        <dbReference type="Proteomes" id="UP000809273"/>
    </source>
</evidence>
<feature type="domain" description="PAS" evidence="10">
    <location>
        <begin position="321"/>
        <end position="365"/>
    </location>
</feature>
<dbReference type="PROSITE" id="PS50109">
    <property type="entry name" value="HIS_KIN"/>
    <property type="match status" value="1"/>
</dbReference>
<dbReference type="SUPFAM" id="SSF47384">
    <property type="entry name" value="Homodimeric domain of signal transducing histidine kinase"/>
    <property type="match status" value="1"/>
</dbReference>
<dbReference type="Pfam" id="PF02518">
    <property type="entry name" value="HATPase_c"/>
    <property type="match status" value="1"/>
</dbReference>
<dbReference type="Pfam" id="PF13185">
    <property type="entry name" value="GAF_2"/>
    <property type="match status" value="1"/>
</dbReference>
<dbReference type="EC" id="2.7.13.3" evidence="2"/>
<evidence type="ECO:0000259" key="9">
    <source>
        <dbReference type="PROSITE" id="PS50110"/>
    </source>
</evidence>
<dbReference type="SUPFAM" id="SSF55874">
    <property type="entry name" value="ATPase domain of HSP90 chaperone/DNA topoisomerase II/histidine kinase"/>
    <property type="match status" value="1"/>
</dbReference>
<feature type="domain" description="PAS" evidence="10">
    <location>
        <begin position="569"/>
        <end position="638"/>
    </location>
</feature>
<evidence type="ECO:0000256" key="1">
    <source>
        <dbReference type="ARBA" id="ARBA00000085"/>
    </source>
</evidence>
<dbReference type="PROSITE" id="PS50110">
    <property type="entry name" value="RESPONSE_REGULATORY"/>
    <property type="match status" value="2"/>
</dbReference>
<feature type="domain" description="PAC" evidence="11">
    <location>
        <begin position="516"/>
        <end position="568"/>
    </location>
</feature>
<feature type="domain" description="PAC" evidence="11">
    <location>
        <begin position="642"/>
        <end position="692"/>
    </location>
</feature>
<dbReference type="CDD" id="cd00156">
    <property type="entry name" value="REC"/>
    <property type="match status" value="1"/>
</dbReference>
<keyword evidence="4" id="KW-0808">Transferase</keyword>
<sequence length="1314" mass="147759">MAVDGSNKDFSSGRRILIVDDDRDSIESLNEVLKSRGYLTEAAKGVEEACNKIEDFDADVALVNVCLGGERGIDLLSWLRGKRPTLICVMMVLREAADTAIEAIQEGAYDYLQKPLEERELLATLDRCFERIRLENEREAAEHAIREKSRELTDTNRRLRAIVKSTGKLTAASKIKEMGRILLEEFKENMDVEGGSLYIIEDDSLILAHSLDPGHAAEKIPLPLEKGTILEKALREGGATLIEDIEKAGGLKKSGWNGYKDGSLLVFSLNDSTDEIKGIITLHNKARSSFNDKDSEMGQILASFSYEALRAAGALEEVKKGRENLQTLFDTMEDLLFIYQYDGKIVHVNPAVERRLGYPIEELLGTDFNNLLSIGRGQNKDKIAGALFKGNSGIYAVPLLKTDKTSIPVEAKCTRGRWGGDDVVFCICRDISKRILAEEALKRSEEKYRDIIENAVDVIFTIDLKGAFLQVNDSFLRESGYRRDEIIGKNSLTTTHPDDYSILREALKESLKGNSFEAEIRAIDKKGDYKWFSTITRPVKDRGGSVVSINIVARNINDRVLTERALIESEDKYRTLVDSAKEAILVLQDNLVKFSNPKTVEISGYSEEELASIPLEKFIHPEDLEEVLSRYFKEINGEDFLKPNLYRLLRKDGSIRWVEGTGISITWDGKPASLTFLSDVTEKKKAEEALVESEEKYRILVEQANDGIIIVQEKKIKYVNRRVCEIGGYDANEIIDTDFFDFVHPDEADKVSANYRNRISGKYVPSTYESAAKHKNGRRVDVEFNASMIMYRGEPAILIIIRDITERKAAEEALKESEERYRNLFQSSRDTIYLSTIGGRFEDINQAGEKLFGYARDELLNMDLKDIYKDPDYRKEIQEALNREGFLTDYEITFRKKDGTFIETLVTSSVRRDETGEIIGYQGIIKDMTEKKSLEAQLVQTQKMEALGTLAGGMAHNFNNILVGIMGYSEYLLIKKDEDDPDYKALKTIYDGTLRASDLTKQLLNIARGEEYKFTNLNLNDVVERILPLISGIFEKSITIETCLEEDLLTIKGDRGHLEQCLLNLCINSKDAMPMGGRLIIETRSKLLDEDFVRMHIGAKKGDYVVLTVTDTGIGMTKDVKERIFEPFFSTKEHKGGTGMGLSTIYGIMQKHSGIITVYSEVGEGSSFKLYFPAIPEAAKAADSEMDIGKAAGDETLLIIDDEAIVVDMWSDFLKDTGYKVITATNGEEGIGLFTEMRDEIDLVILDYVLPGMSGMETFRKLKEIDPDVKVLISSGYTENGKAKDILMEGGDGFIQKPARLNDLNGKIREILDK</sequence>
<dbReference type="InterPro" id="IPR004358">
    <property type="entry name" value="Sig_transdc_His_kin-like_C"/>
</dbReference>